<evidence type="ECO:0000313" key="6">
    <source>
        <dbReference type="Proteomes" id="UP000632377"/>
    </source>
</evidence>
<sequence>MNPIIEVKNFTKKYGDFTAVNDISFTVEEGSIFAFLGPNGAGKSTTINTLCTIFEKTSGTLLIDGKDVTAQKGEVRSAIGVVFQESTLDSKMTVEENLKLHCVFYHVPKREVEERIKFVLNLVDLLGERKKLVGALSGGMKRRVEIARGLIHYPKVLFLDEPTTGLDPQTRAHIWEYIVKLQKERNITIFLTTHYMEEAEICNKIAIIDDGKIVAHDTPYALKKEYTRDKAFITTKDDPELEQILTQYKMNYVKKDGYYKVDAENINLLLKVLSLQKEVITDIEIKKGTFNDVFLEITGRKIREEA</sequence>
<dbReference type="PROSITE" id="PS00211">
    <property type="entry name" value="ABC_TRANSPORTER_1"/>
    <property type="match status" value="1"/>
</dbReference>
<organism evidence="5 6">
    <name type="scientific">Clostridium rhizosphaerae</name>
    <dbReference type="NCBI Taxonomy" id="2803861"/>
    <lineage>
        <taxon>Bacteria</taxon>
        <taxon>Bacillati</taxon>
        <taxon>Bacillota</taxon>
        <taxon>Clostridia</taxon>
        <taxon>Eubacteriales</taxon>
        <taxon>Clostridiaceae</taxon>
        <taxon>Clostridium</taxon>
    </lineage>
</organism>
<proteinExistence type="predicted"/>
<comment type="caution">
    <text evidence="5">The sequence shown here is derived from an EMBL/GenBank/DDBJ whole genome shotgun (WGS) entry which is preliminary data.</text>
</comment>
<dbReference type="InterPro" id="IPR027417">
    <property type="entry name" value="P-loop_NTPase"/>
</dbReference>
<dbReference type="SMART" id="SM00382">
    <property type="entry name" value="AAA"/>
    <property type="match status" value="1"/>
</dbReference>
<dbReference type="PANTHER" id="PTHR42711">
    <property type="entry name" value="ABC TRANSPORTER ATP-BINDING PROTEIN"/>
    <property type="match status" value="1"/>
</dbReference>
<dbReference type="GO" id="GO:0005524">
    <property type="term" value="F:ATP binding"/>
    <property type="evidence" value="ECO:0007669"/>
    <property type="project" value="UniProtKB-KW"/>
</dbReference>
<dbReference type="InterPro" id="IPR003593">
    <property type="entry name" value="AAA+_ATPase"/>
</dbReference>
<feature type="domain" description="ABC transporter" evidence="4">
    <location>
        <begin position="5"/>
        <end position="235"/>
    </location>
</feature>
<dbReference type="PROSITE" id="PS50893">
    <property type="entry name" value="ABC_TRANSPORTER_2"/>
    <property type="match status" value="1"/>
</dbReference>
<evidence type="ECO:0000259" key="4">
    <source>
        <dbReference type="PROSITE" id="PS50893"/>
    </source>
</evidence>
<keyword evidence="1" id="KW-0813">Transport</keyword>
<evidence type="ECO:0000313" key="5">
    <source>
        <dbReference type="EMBL" id="MBL4935042.1"/>
    </source>
</evidence>
<dbReference type="InterPro" id="IPR003439">
    <property type="entry name" value="ABC_transporter-like_ATP-bd"/>
</dbReference>
<dbReference type="InterPro" id="IPR050763">
    <property type="entry name" value="ABC_transporter_ATP-binding"/>
</dbReference>
<keyword evidence="6" id="KW-1185">Reference proteome</keyword>
<dbReference type="RefSeq" id="WP_202747662.1">
    <property type="nucleotide sequence ID" value="NZ_JAESWC010000002.1"/>
</dbReference>
<name>A0ABS1T6R6_9CLOT</name>
<evidence type="ECO:0000256" key="3">
    <source>
        <dbReference type="ARBA" id="ARBA00022840"/>
    </source>
</evidence>
<reference evidence="5 6" key="1">
    <citation type="submission" date="2021-01" db="EMBL/GenBank/DDBJ databases">
        <title>Genome public.</title>
        <authorList>
            <person name="Liu C."/>
            <person name="Sun Q."/>
        </authorList>
    </citation>
    <scope>NUCLEOTIDE SEQUENCE [LARGE SCALE GENOMIC DNA]</scope>
    <source>
        <strain evidence="5 6">YIM B02515</strain>
    </source>
</reference>
<dbReference type="Pfam" id="PF00005">
    <property type="entry name" value="ABC_tran"/>
    <property type="match status" value="1"/>
</dbReference>
<protein>
    <submittedName>
        <fullName evidence="5">ABC transporter ATP-binding protein</fullName>
    </submittedName>
</protein>
<dbReference type="Gene3D" id="3.40.50.300">
    <property type="entry name" value="P-loop containing nucleotide triphosphate hydrolases"/>
    <property type="match status" value="1"/>
</dbReference>
<dbReference type="InterPro" id="IPR017871">
    <property type="entry name" value="ABC_transporter-like_CS"/>
</dbReference>
<keyword evidence="3 5" id="KW-0067">ATP-binding</keyword>
<dbReference type="EMBL" id="JAESWC010000002">
    <property type="protein sequence ID" value="MBL4935042.1"/>
    <property type="molecule type" value="Genomic_DNA"/>
</dbReference>
<keyword evidence="2" id="KW-0547">Nucleotide-binding</keyword>
<accession>A0ABS1T6R6</accession>
<dbReference type="PANTHER" id="PTHR42711:SF18">
    <property type="entry name" value="ABC TRANSPORTER, ATP-BINDING PROTEIN"/>
    <property type="match status" value="1"/>
</dbReference>
<gene>
    <name evidence="5" type="ORF">JK636_04640</name>
</gene>
<dbReference type="Proteomes" id="UP000632377">
    <property type="component" value="Unassembled WGS sequence"/>
</dbReference>
<dbReference type="SUPFAM" id="SSF52540">
    <property type="entry name" value="P-loop containing nucleoside triphosphate hydrolases"/>
    <property type="match status" value="1"/>
</dbReference>
<evidence type="ECO:0000256" key="2">
    <source>
        <dbReference type="ARBA" id="ARBA00022741"/>
    </source>
</evidence>
<evidence type="ECO:0000256" key="1">
    <source>
        <dbReference type="ARBA" id="ARBA00022448"/>
    </source>
</evidence>